<accession>A0A836CF84</accession>
<dbReference type="GO" id="GO:0008168">
    <property type="term" value="F:methyltransferase activity"/>
    <property type="evidence" value="ECO:0007669"/>
    <property type="project" value="UniProtKB-KW"/>
</dbReference>
<dbReference type="InterPro" id="IPR019410">
    <property type="entry name" value="Methyltransf_16"/>
</dbReference>
<name>A0A836CF84_9STRA</name>
<gene>
    <name evidence="1" type="ORF">JKP88DRAFT_208525</name>
</gene>
<evidence type="ECO:0000313" key="2">
    <source>
        <dbReference type="Proteomes" id="UP000664859"/>
    </source>
</evidence>
<dbReference type="Proteomes" id="UP000664859">
    <property type="component" value="Unassembled WGS sequence"/>
</dbReference>
<dbReference type="PANTHER" id="PTHR14614">
    <property type="entry name" value="HEPATOCELLULAR CARCINOMA-ASSOCIATED ANTIGEN"/>
    <property type="match status" value="1"/>
</dbReference>
<keyword evidence="1" id="KW-0489">Methyltransferase</keyword>
<proteinExistence type="predicted"/>
<dbReference type="OrthoDB" id="46564at2759"/>
<dbReference type="GO" id="GO:0032259">
    <property type="term" value="P:methylation"/>
    <property type="evidence" value="ECO:0007669"/>
    <property type="project" value="UniProtKB-KW"/>
</dbReference>
<sequence>MYAELGFMFDTGLPRTQRTFTFGPISTTLQFVDDEPGAVQSGHYLWPASPCLASYLVEQRESIPAGSVLELGAGCGLAGLTAAQLTGVSAVVFTDHDFGVIELLQENIEHLRQAGSAKAGVLAAQSLSWGEVDQKTVAAVHAAAGLQQPQAGAFSLVLGSDVIYAKSVVRPLFATACAFLAQPHGQFIMSQSFAYDAETEAEMDAACAAHKLRRRVVHDALGTEGGTKLQIFTWASSCCRVCVCVCVVVSVCVIVRTCCTCHH</sequence>
<dbReference type="AlphaFoldDB" id="A0A836CF84"/>
<comment type="caution">
    <text evidence="1">The sequence shown here is derived from an EMBL/GenBank/DDBJ whole genome shotgun (WGS) entry which is preliminary data.</text>
</comment>
<dbReference type="SUPFAM" id="SSF53335">
    <property type="entry name" value="S-adenosyl-L-methionine-dependent methyltransferases"/>
    <property type="match status" value="1"/>
</dbReference>
<reference evidence="1" key="1">
    <citation type="submission" date="2021-02" db="EMBL/GenBank/DDBJ databases">
        <title>First Annotated Genome of the Yellow-green Alga Tribonema minus.</title>
        <authorList>
            <person name="Mahan K.M."/>
        </authorList>
    </citation>
    <scope>NUCLEOTIDE SEQUENCE</scope>
    <source>
        <strain evidence="1">UTEX B ZZ1240</strain>
    </source>
</reference>
<dbReference type="Pfam" id="PF10294">
    <property type="entry name" value="Methyltransf_16"/>
    <property type="match status" value="1"/>
</dbReference>
<organism evidence="1 2">
    <name type="scientific">Tribonema minus</name>
    <dbReference type="NCBI Taxonomy" id="303371"/>
    <lineage>
        <taxon>Eukaryota</taxon>
        <taxon>Sar</taxon>
        <taxon>Stramenopiles</taxon>
        <taxon>Ochrophyta</taxon>
        <taxon>PX clade</taxon>
        <taxon>Xanthophyceae</taxon>
        <taxon>Tribonematales</taxon>
        <taxon>Tribonemataceae</taxon>
        <taxon>Tribonema</taxon>
    </lineage>
</organism>
<dbReference type="InterPro" id="IPR029063">
    <property type="entry name" value="SAM-dependent_MTases_sf"/>
</dbReference>
<evidence type="ECO:0000313" key="1">
    <source>
        <dbReference type="EMBL" id="KAG5183642.1"/>
    </source>
</evidence>
<protein>
    <submittedName>
        <fullName evidence="1">Putative methyltransferase-domain-containing protein</fullName>
    </submittedName>
</protein>
<dbReference type="EMBL" id="JAFCMP010000194">
    <property type="protein sequence ID" value="KAG5183642.1"/>
    <property type="molecule type" value="Genomic_DNA"/>
</dbReference>
<keyword evidence="2" id="KW-1185">Reference proteome</keyword>
<dbReference type="PANTHER" id="PTHR14614:SF109">
    <property type="entry name" value="RIBOSOMAL LYSINE N-METHYLTRANSFERASE 5"/>
    <property type="match status" value="1"/>
</dbReference>
<dbReference type="Gene3D" id="3.40.50.150">
    <property type="entry name" value="Vaccinia Virus protein VP39"/>
    <property type="match status" value="1"/>
</dbReference>
<keyword evidence="1" id="KW-0808">Transferase</keyword>